<reference evidence="4" key="1">
    <citation type="submission" date="2011-12" db="EMBL/GenBank/DDBJ databases">
        <title>The Draft Genome of Lepisosteus oculatus.</title>
        <authorList>
            <consortium name="The Broad Institute Genome Assembly &amp; Analysis Group"/>
            <consortium name="Computational R&amp;D Group"/>
            <consortium name="and Sequencing Platform"/>
            <person name="Di Palma F."/>
            <person name="Alfoldi J."/>
            <person name="Johnson J."/>
            <person name="Berlin A."/>
            <person name="Gnerre S."/>
            <person name="Jaffe D."/>
            <person name="MacCallum I."/>
            <person name="Young S."/>
            <person name="Walker B.J."/>
            <person name="Lander E.S."/>
            <person name="Lindblad-Toh K."/>
        </authorList>
    </citation>
    <scope>NUCLEOTIDE SEQUENCE [LARGE SCALE GENOMIC DNA]</scope>
</reference>
<proteinExistence type="predicted"/>
<dbReference type="Pfam" id="PF23058">
    <property type="entry name" value="RBD_ZCCHC3_2nd"/>
    <property type="match status" value="2"/>
</dbReference>
<dbReference type="InterPro" id="IPR001878">
    <property type="entry name" value="Znf_CCHC"/>
</dbReference>
<dbReference type="Pfam" id="PF00098">
    <property type="entry name" value="zf-CCHC"/>
    <property type="match status" value="2"/>
</dbReference>
<keyword evidence="4" id="KW-1185">Reference proteome</keyword>
<feature type="domain" description="CCHC-type" evidence="2">
    <location>
        <begin position="256"/>
        <end position="272"/>
    </location>
</feature>
<dbReference type="Gene3D" id="4.10.60.10">
    <property type="entry name" value="Zinc finger, CCHC-type"/>
    <property type="match status" value="2"/>
</dbReference>
<dbReference type="Ensembl" id="ENSLOCT00000010137.1">
    <property type="protein sequence ID" value="ENSLOCP00000010125.1"/>
    <property type="gene ID" value="ENSLOCG00000008338.1"/>
</dbReference>
<dbReference type="PANTHER" id="PTHR46486:SF1">
    <property type="entry name" value="CCHC-TYPE DOMAIN-CONTAINING PROTEIN"/>
    <property type="match status" value="1"/>
</dbReference>
<dbReference type="GO" id="GO:0003676">
    <property type="term" value="F:nucleic acid binding"/>
    <property type="evidence" value="ECO:0007669"/>
    <property type="project" value="InterPro"/>
</dbReference>
<reference evidence="3" key="2">
    <citation type="submission" date="2025-08" db="UniProtKB">
        <authorList>
            <consortium name="Ensembl"/>
        </authorList>
    </citation>
    <scope>IDENTIFICATION</scope>
</reference>
<dbReference type="AlphaFoldDB" id="W5MP16"/>
<evidence type="ECO:0000256" key="1">
    <source>
        <dbReference type="PROSITE-ProRule" id="PRU00047"/>
    </source>
</evidence>
<dbReference type="STRING" id="7918.ENSLOCP00000010125"/>
<sequence length="299" mass="33700">RVITVHVYNPVRNDYIFLFLSRYVDVVSDCTRVLDRLGAWTGRRQFAVILRPDPTSLDDFKHPPASFAFGSDRGYLFYAGQPKTCRRCLETSHTADTCLQIRCRNCNELGHLMKDCKKGAMCTFCGEEGHPSVLKTLTVAMFNLYVPEEDIICYLKHFVDIQGVGEKIMDKKRYWTGQRRYRVRFRADVKAPDGLLHPPASLLIGSNRGYCYYYGQPAVCRRCGKPGHNVVNCHDVVCWKCEGVGHSAAHCTEDFKCNLCGGVGHMFRDCSQRKKSFAAVVQDAGSVSRAPEDGYQGGL</sequence>
<dbReference type="InParanoid" id="W5MP16"/>
<organism evidence="3 4">
    <name type="scientific">Lepisosteus oculatus</name>
    <name type="common">Spotted gar</name>
    <dbReference type="NCBI Taxonomy" id="7918"/>
    <lineage>
        <taxon>Eukaryota</taxon>
        <taxon>Metazoa</taxon>
        <taxon>Chordata</taxon>
        <taxon>Craniata</taxon>
        <taxon>Vertebrata</taxon>
        <taxon>Euteleostomi</taxon>
        <taxon>Actinopterygii</taxon>
        <taxon>Neopterygii</taxon>
        <taxon>Holostei</taxon>
        <taxon>Semionotiformes</taxon>
        <taxon>Lepisosteidae</taxon>
        <taxon>Lepisosteus</taxon>
    </lineage>
</organism>
<dbReference type="SMART" id="SM00343">
    <property type="entry name" value="ZnF_C2HC"/>
    <property type="match status" value="5"/>
</dbReference>
<dbReference type="GeneTree" id="ENSGT00530000063983"/>
<accession>W5MP16</accession>
<evidence type="ECO:0000313" key="4">
    <source>
        <dbReference type="Proteomes" id="UP000018468"/>
    </source>
</evidence>
<keyword evidence="1" id="KW-0479">Metal-binding</keyword>
<keyword evidence="1" id="KW-0862">Zinc</keyword>
<dbReference type="PANTHER" id="PTHR46486">
    <property type="entry name" value="CCHC-TYPE DOMAIN-CONTAINING PROTEIN"/>
    <property type="match status" value="1"/>
</dbReference>
<dbReference type="InterPro" id="IPR057811">
    <property type="entry name" value="RBD_ZCCHC3_2nd"/>
</dbReference>
<dbReference type="SUPFAM" id="SSF57756">
    <property type="entry name" value="Retrovirus zinc finger-like domains"/>
    <property type="match status" value="2"/>
</dbReference>
<dbReference type="GO" id="GO:0008270">
    <property type="term" value="F:zinc ion binding"/>
    <property type="evidence" value="ECO:0007669"/>
    <property type="project" value="UniProtKB-KW"/>
</dbReference>
<name>W5MP16_LEPOC</name>
<evidence type="ECO:0000313" key="3">
    <source>
        <dbReference type="Ensembl" id="ENSLOCP00000010125.1"/>
    </source>
</evidence>
<keyword evidence="1" id="KW-0863">Zinc-finger</keyword>
<protein>
    <recommendedName>
        <fullName evidence="2">CCHC-type domain-containing protein</fullName>
    </recommendedName>
</protein>
<dbReference type="eggNOG" id="KOG4400">
    <property type="taxonomic scope" value="Eukaryota"/>
</dbReference>
<feature type="domain" description="CCHC-type" evidence="2">
    <location>
        <begin position="220"/>
        <end position="233"/>
    </location>
</feature>
<dbReference type="PROSITE" id="PS50158">
    <property type="entry name" value="ZF_CCHC"/>
    <property type="match status" value="3"/>
</dbReference>
<reference evidence="3" key="3">
    <citation type="submission" date="2025-09" db="UniProtKB">
        <authorList>
            <consortium name="Ensembl"/>
        </authorList>
    </citation>
    <scope>IDENTIFICATION</scope>
</reference>
<dbReference type="Proteomes" id="UP000018468">
    <property type="component" value="Unassembled WGS sequence"/>
</dbReference>
<dbReference type="InterPro" id="IPR036875">
    <property type="entry name" value="Znf_CCHC_sf"/>
</dbReference>
<evidence type="ECO:0000259" key="2">
    <source>
        <dbReference type="PROSITE" id="PS50158"/>
    </source>
</evidence>
<feature type="domain" description="CCHC-type" evidence="2">
    <location>
        <begin position="102"/>
        <end position="118"/>
    </location>
</feature>